<dbReference type="RefSeq" id="WP_163819242.1">
    <property type="nucleotide sequence ID" value="NZ_JAAGOB010000007.1"/>
</dbReference>
<gene>
    <name evidence="1" type="ORF">G1H11_14180</name>
</gene>
<protein>
    <recommendedName>
        <fullName evidence="3">Phage head morphogenesis domain-containing protein</fullName>
    </recommendedName>
</protein>
<reference evidence="1 2" key="1">
    <citation type="submission" date="2020-02" db="EMBL/GenBank/DDBJ databases">
        <authorList>
            <person name="Li X.-J."/>
            <person name="Feng X.-M."/>
        </authorList>
    </citation>
    <scope>NUCLEOTIDE SEQUENCE [LARGE SCALE GENOMIC DNA]</scope>
    <source>
        <strain evidence="1 2">CGMCC 4.7225</strain>
    </source>
</reference>
<organism evidence="1 2">
    <name type="scientific">Phytoactinopolyspora alkaliphila</name>
    <dbReference type="NCBI Taxonomy" id="1783498"/>
    <lineage>
        <taxon>Bacteria</taxon>
        <taxon>Bacillati</taxon>
        <taxon>Actinomycetota</taxon>
        <taxon>Actinomycetes</taxon>
        <taxon>Jiangellales</taxon>
        <taxon>Jiangellaceae</taxon>
        <taxon>Phytoactinopolyspora</taxon>
    </lineage>
</organism>
<evidence type="ECO:0000313" key="1">
    <source>
        <dbReference type="EMBL" id="NED96454.1"/>
    </source>
</evidence>
<evidence type="ECO:0000313" key="2">
    <source>
        <dbReference type="Proteomes" id="UP000469185"/>
    </source>
</evidence>
<sequence>MVNALTRRHETRQRQLRREADRQIRILWDELAGPTDQDAQSFIGAAVGVDLAARAQAVSMLDAYLAQLVTLQTREAVEILGLTPGVIRGGVPDTDVWMRSFVQARTARSRGAEWAGALRQGRDRARQTIATNVQLALQLGGRESMSRRTGVVGYRRVLGPGKNCDLCIVASTQRYHRGELMPIHPGCGCTVETITGTRDPGQVIDSQREFHFDDEFSDDVTRRAVERLGIEITDLPIVDIVHHGELGPVLWRHGEHFTSLDDIAA</sequence>
<dbReference type="AlphaFoldDB" id="A0A6N9YN99"/>
<name>A0A6N9YN99_9ACTN</name>
<dbReference type="Proteomes" id="UP000469185">
    <property type="component" value="Unassembled WGS sequence"/>
</dbReference>
<proteinExistence type="predicted"/>
<evidence type="ECO:0008006" key="3">
    <source>
        <dbReference type="Google" id="ProtNLM"/>
    </source>
</evidence>
<dbReference type="EMBL" id="JAAGOB010000007">
    <property type="protein sequence ID" value="NED96454.1"/>
    <property type="molecule type" value="Genomic_DNA"/>
</dbReference>
<accession>A0A6N9YN99</accession>
<keyword evidence="2" id="KW-1185">Reference proteome</keyword>
<comment type="caution">
    <text evidence="1">The sequence shown here is derived from an EMBL/GenBank/DDBJ whole genome shotgun (WGS) entry which is preliminary data.</text>
</comment>